<evidence type="ECO:0000313" key="2">
    <source>
        <dbReference type="Proteomes" id="UP001060085"/>
    </source>
</evidence>
<dbReference type="Proteomes" id="UP001060085">
    <property type="component" value="Linkage Group LG06"/>
</dbReference>
<organism evidence="1 2">
    <name type="scientific">Catharanthus roseus</name>
    <name type="common">Madagascar periwinkle</name>
    <name type="synonym">Vinca rosea</name>
    <dbReference type="NCBI Taxonomy" id="4058"/>
    <lineage>
        <taxon>Eukaryota</taxon>
        <taxon>Viridiplantae</taxon>
        <taxon>Streptophyta</taxon>
        <taxon>Embryophyta</taxon>
        <taxon>Tracheophyta</taxon>
        <taxon>Spermatophyta</taxon>
        <taxon>Magnoliopsida</taxon>
        <taxon>eudicotyledons</taxon>
        <taxon>Gunneridae</taxon>
        <taxon>Pentapetalae</taxon>
        <taxon>asterids</taxon>
        <taxon>lamiids</taxon>
        <taxon>Gentianales</taxon>
        <taxon>Apocynaceae</taxon>
        <taxon>Rauvolfioideae</taxon>
        <taxon>Vinceae</taxon>
        <taxon>Catharanthinae</taxon>
        <taxon>Catharanthus</taxon>
    </lineage>
</organism>
<accession>A0ACC0A8P5</accession>
<dbReference type="EMBL" id="CM044706">
    <property type="protein sequence ID" value="KAI5656989.1"/>
    <property type="molecule type" value="Genomic_DNA"/>
</dbReference>
<evidence type="ECO:0000313" key="1">
    <source>
        <dbReference type="EMBL" id="KAI5656989.1"/>
    </source>
</evidence>
<gene>
    <name evidence="1" type="ORF">M9H77_25782</name>
</gene>
<comment type="caution">
    <text evidence="1">The sequence shown here is derived from an EMBL/GenBank/DDBJ whole genome shotgun (WGS) entry which is preliminary data.</text>
</comment>
<keyword evidence="2" id="KW-1185">Reference proteome</keyword>
<proteinExistence type="predicted"/>
<reference evidence="2" key="1">
    <citation type="journal article" date="2023" name="Nat. Plants">
        <title>Single-cell RNA sequencing provides a high-resolution roadmap for understanding the multicellular compartmentation of specialized metabolism.</title>
        <authorList>
            <person name="Sun S."/>
            <person name="Shen X."/>
            <person name="Li Y."/>
            <person name="Li Y."/>
            <person name="Wang S."/>
            <person name="Li R."/>
            <person name="Zhang H."/>
            <person name="Shen G."/>
            <person name="Guo B."/>
            <person name="Wei J."/>
            <person name="Xu J."/>
            <person name="St-Pierre B."/>
            <person name="Chen S."/>
            <person name="Sun C."/>
        </authorList>
    </citation>
    <scope>NUCLEOTIDE SEQUENCE [LARGE SCALE GENOMIC DNA]</scope>
</reference>
<sequence>MPSGPGYQFFEATGLLRESCCSSPEEHFGTVLCRERLSVSVFWSPEIITLVSEPRLTEQLSGYHSSSDLRRLGKGKTLNLPFSSKIKSYPQSLAPKSIRNLGRVKRFRKNLVMHTVASLCI</sequence>
<name>A0ACC0A8P5_CATRO</name>
<protein>
    <submittedName>
        <fullName evidence="1">Uncharacterized protein</fullName>
    </submittedName>
</protein>